<sequence length="491" mass="51189">MLIGSGRFVDPRLPDLPAVGANLSALRDALTDPVHGLLDPEHCRVVADPADASAVGAALSWASQEATDLLLVYYAGHGLQDDLGRLHLSLPQTDADPEQVPYSAVSIELIKNRVGGALADSRVLLLDCCFSGQAVSAMSEPAGLALGQTEVTGTYTLTSTTSTAPSHAPEGERHTAFTGALLDALGRPEPLTLDEIHLHVDRALHGRGLPRPRRRSVGTTGSLALVRGGVGAARAPGDRPWHSGNRTAAPASAPSSHPKAPATATAKATATAGHILKLALAAIAALVALILVVQFFQSRIASYWEDSEGRPSDDTRANATAEDAEASDQAKGQGKPGPSGRDGTAAPKPSFRTVVEDRELALPAPAGSSSSGGGVDYDGPRVNTQDADYDNDELLISSVSERDGWEFTTTTGKSAGRSPQECLRAAQTNPLPSEIPGEQFTDHIEVGDLLCTRTTKGRLALLEITGLTPNTSQYGDLPSATGKLTVWAEQQ</sequence>
<dbReference type="Proteomes" id="UP001224661">
    <property type="component" value="Unassembled WGS sequence"/>
</dbReference>
<dbReference type="SUPFAM" id="SSF52129">
    <property type="entry name" value="Caspase-like"/>
    <property type="match status" value="1"/>
</dbReference>
<dbReference type="EMBL" id="JASCIR010000002">
    <property type="protein sequence ID" value="MDI3385218.1"/>
    <property type="molecule type" value="Genomic_DNA"/>
</dbReference>
<feature type="compositionally biased region" description="Basic and acidic residues" evidence="1">
    <location>
        <begin position="307"/>
        <end position="316"/>
    </location>
</feature>
<dbReference type="RefSeq" id="WP_282510143.1">
    <property type="nucleotide sequence ID" value="NZ_JASCIR010000002.1"/>
</dbReference>
<dbReference type="Gene3D" id="3.40.50.1460">
    <property type="match status" value="1"/>
</dbReference>
<comment type="caution">
    <text evidence="3">The sequence shown here is derived from an EMBL/GenBank/DDBJ whole genome shotgun (WGS) entry which is preliminary data.</text>
</comment>
<dbReference type="InterPro" id="IPR029030">
    <property type="entry name" value="Caspase-like_dom_sf"/>
</dbReference>
<evidence type="ECO:0000313" key="3">
    <source>
        <dbReference type="EMBL" id="MDI3385218.1"/>
    </source>
</evidence>
<reference evidence="3 4" key="1">
    <citation type="submission" date="2023-05" db="EMBL/GenBank/DDBJ databases">
        <title>Draft genome sequence of Streptomyces sp. B-S-A8 isolated from a cave soil in Thailand.</title>
        <authorList>
            <person name="Chamroensaksri N."/>
            <person name="Muangham S."/>
        </authorList>
    </citation>
    <scope>NUCLEOTIDE SEQUENCE [LARGE SCALE GENOMIC DNA]</scope>
    <source>
        <strain evidence="3 4">B-S-A8</strain>
    </source>
</reference>
<keyword evidence="4" id="KW-1185">Reference proteome</keyword>
<evidence type="ECO:0000256" key="1">
    <source>
        <dbReference type="SAM" id="MobiDB-lite"/>
    </source>
</evidence>
<feature type="region of interest" description="Disordered" evidence="1">
    <location>
        <begin position="306"/>
        <end position="348"/>
    </location>
</feature>
<proteinExistence type="predicted"/>
<evidence type="ECO:0000259" key="2">
    <source>
        <dbReference type="Pfam" id="PF00656"/>
    </source>
</evidence>
<evidence type="ECO:0000313" key="4">
    <source>
        <dbReference type="Proteomes" id="UP001224661"/>
    </source>
</evidence>
<name>A0ABT6RLA7_9ACTN</name>
<feature type="domain" description="Peptidase C14 caspase" evidence="2">
    <location>
        <begin position="48"/>
        <end position="205"/>
    </location>
</feature>
<dbReference type="Pfam" id="PF00656">
    <property type="entry name" value="Peptidase_C14"/>
    <property type="match status" value="1"/>
</dbReference>
<dbReference type="InterPro" id="IPR011600">
    <property type="entry name" value="Pept_C14_caspase"/>
</dbReference>
<accession>A0ABT6RLA7</accession>
<feature type="region of interest" description="Disordered" evidence="1">
    <location>
        <begin position="362"/>
        <end position="387"/>
    </location>
</feature>
<feature type="region of interest" description="Disordered" evidence="1">
    <location>
        <begin position="227"/>
        <end position="265"/>
    </location>
</feature>
<feature type="compositionally biased region" description="Low complexity" evidence="1">
    <location>
        <begin position="247"/>
        <end position="265"/>
    </location>
</feature>
<dbReference type="NCBIfam" id="NF047832">
    <property type="entry name" value="caspase_w_EACC1"/>
    <property type="match status" value="1"/>
</dbReference>
<gene>
    <name evidence="3" type="ORF">QIS99_03145</name>
</gene>
<protein>
    <submittedName>
        <fullName evidence="3">Caspase family protein</fullName>
    </submittedName>
</protein>
<organism evidence="3 4">
    <name type="scientific">Streptomyces solicavernae</name>
    <dbReference type="NCBI Taxonomy" id="3043614"/>
    <lineage>
        <taxon>Bacteria</taxon>
        <taxon>Bacillati</taxon>
        <taxon>Actinomycetota</taxon>
        <taxon>Actinomycetes</taxon>
        <taxon>Kitasatosporales</taxon>
        <taxon>Streptomycetaceae</taxon>
        <taxon>Streptomyces</taxon>
    </lineage>
</organism>